<evidence type="ECO:0000256" key="4">
    <source>
        <dbReference type="ARBA" id="ARBA00022692"/>
    </source>
</evidence>
<feature type="transmembrane region" description="Helical" evidence="7">
    <location>
        <begin position="211"/>
        <end position="242"/>
    </location>
</feature>
<keyword evidence="3" id="KW-1003">Cell membrane</keyword>
<evidence type="ECO:0000256" key="7">
    <source>
        <dbReference type="RuleBase" id="RU363032"/>
    </source>
</evidence>
<dbReference type="SUPFAM" id="SSF161098">
    <property type="entry name" value="MetI-like"/>
    <property type="match status" value="1"/>
</dbReference>
<dbReference type="PANTHER" id="PTHR43386:SF1">
    <property type="entry name" value="D,D-DIPEPTIDE TRANSPORT SYSTEM PERMEASE PROTEIN DDPC-RELATED"/>
    <property type="match status" value="1"/>
</dbReference>
<feature type="domain" description="ABC transmembrane type-1" evidence="9">
    <location>
        <begin position="95"/>
        <end position="284"/>
    </location>
</feature>
<feature type="transmembrane region" description="Helical" evidence="7">
    <location>
        <begin position="157"/>
        <end position="176"/>
    </location>
</feature>
<evidence type="ECO:0000256" key="2">
    <source>
        <dbReference type="ARBA" id="ARBA00022448"/>
    </source>
</evidence>
<evidence type="ECO:0000256" key="3">
    <source>
        <dbReference type="ARBA" id="ARBA00022475"/>
    </source>
</evidence>
<evidence type="ECO:0000259" key="9">
    <source>
        <dbReference type="PROSITE" id="PS50928"/>
    </source>
</evidence>
<accession>A0A917VMI1</accession>
<keyword evidence="11" id="KW-1185">Reference proteome</keyword>
<feature type="transmembrane region" description="Helical" evidence="7">
    <location>
        <begin position="133"/>
        <end position="151"/>
    </location>
</feature>
<feature type="transmembrane region" description="Helical" evidence="7">
    <location>
        <begin position="262"/>
        <end position="284"/>
    </location>
</feature>
<reference evidence="10" key="1">
    <citation type="journal article" date="2014" name="Int. J. Syst. Evol. Microbiol.">
        <title>Complete genome sequence of Corynebacterium casei LMG S-19264T (=DSM 44701T), isolated from a smear-ripened cheese.</title>
        <authorList>
            <consortium name="US DOE Joint Genome Institute (JGI-PGF)"/>
            <person name="Walter F."/>
            <person name="Albersmeier A."/>
            <person name="Kalinowski J."/>
            <person name="Ruckert C."/>
        </authorList>
    </citation>
    <scope>NUCLEOTIDE SEQUENCE</scope>
    <source>
        <strain evidence="10">CGMCC 4.3508</strain>
    </source>
</reference>
<dbReference type="Gene3D" id="1.10.3720.10">
    <property type="entry name" value="MetI-like"/>
    <property type="match status" value="1"/>
</dbReference>
<name>A0A917VMI1_9NOCA</name>
<sequence length="297" mass="30140">MTTTADIVDPVADTGTVPRAGAPAGRARKVSSGRGSVLTGGGIIVLLIAAGYLLPLPHDPEHPYIDTPLAPPNGDFWLGTDSFGYDVFSRVVAAARTDIPIALAAVLIAAVIGSAIGLAVSTSSRSSAFVMRCVDISQCLPVTIVAVVVASGSGGSATVLILAIALINVPLFVRSVRAGALTVRTRPFVESASALGVHPVRIAVRHVLPNVLHLVLAQLSISLGLGVIAVATLSYLGVGVSITTPTWGGLVSDGADLVASGVWWVLLPAVAAITLTVLCCNLVADGVQRLLAREGTA</sequence>
<feature type="transmembrane region" description="Helical" evidence="7">
    <location>
        <begin position="35"/>
        <end position="54"/>
    </location>
</feature>
<dbReference type="GO" id="GO:0005886">
    <property type="term" value="C:plasma membrane"/>
    <property type="evidence" value="ECO:0007669"/>
    <property type="project" value="UniProtKB-SubCell"/>
</dbReference>
<gene>
    <name evidence="10" type="ORF">GCM10011588_12090</name>
</gene>
<organism evidence="10 11">
    <name type="scientific">Nocardia jinanensis</name>
    <dbReference type="NCBI Taxonomy" id="382504"/>
    <lineage>
        <taxon>Bacteria</taxon>
        <taxon>Bacillati</taxon>
        <taxon>Actinomycetota</taxon>
        <taxon>Actinomycetes</taxon>
        <taxon>Mycobacteriales</taxon>
        <taxon>Nocardiaceae</taxon>
        <taxon>Nocardia</taxon>
    </lineage>
</organism>
<comment type="similarity">
    <text evidence="7">Belongs to the binding-protein-dependent transport system permease family.</text>
</comment>
<dbReference type="InterPro" id="IPR000515">
    <property type="entry name" value="MetI-like"/>
</dbReference>
<dbReference type="PANTHER" id="PTHR43386">
    <property type="entry name" value="OLIGOPEPTIDE TRANSPORT SYSTEM PERMEASE PROTEIN APPC"/>
    <property type="match status" value="1"/>
</dbReference>
<keyword evidence="6 7" id="KW-0472">Membrane</keyword>
<comment type="subcellular location">
    <subcellularLocation>
        <location evidence="1 7">Cell membrane</location>
        <topology evidence="1 7">Multi-pass membrane protein</topology>
    </subcellularLocation>
</comment>
<evidence type="ECO:0000256" key="8">
    <source>
        <dbReference type="SAM" id="MobiDB-lite"/>
    </source>
</evidence>
<evidence type="ECO:0000256" key="5">
    <source>
        <dbReference type="ARBA" id="ARBA00022989"/>
    </source>
</evidence>
<protein>
    <submittedName>
        <fullName evidence="10">ABC transporter permease</fullName>
    </submittedName>
</protein>
<dbReference type="Pfam" id="PF00528">
    <property type="entry name" value="BPD_transp_1"/>
    <property type="match status" value="1"/>
</dbReference>
<feature type="transmembrane region" description="Helical" evidence="7">
    <location>
        <begin position="99"/>
        <end position="121"/>
    </location>
</feature>
<dbReference type="GO" id="GO:0055085">
    <property type="term" value="P:transmembrane transport"/>
    <property type="evidence" value="ECO:0007669"/>
    <property type="project" value="InterPro"/>
</dbReference>
<feature type="region of interest" description="Disordered" evidence="8">
    <location>
        <begin position="1"/>
        <end position="28"/>
    </location>
</feature>
<keyword evidence="4 7" id="KW-0812">Transmembrane</keyword>
<dbReference type="CDD" id="cd06261">
    <property type="entry name" value="TM_PBP2"/>
    <property type="match status" value="1"/>
</dbReference>
<keyword evidence="5 7" id="KW-1133">Transmembrane helix</keyword>
<keyword evidence="2 7" id="KW-0813">Transport</keyword>
<comment type="caution">
    <text evidence="10">The sequence shown here is derived from an EMBL/GenBank/DDBJ whole genome shotgun (WGS) entry which is preliminary data.</text>
</comment>
<dbReference type="InterPro" id="IPR050366">
    <property type="entry name" value="BP-dependent_transpt_permease"/>
</dbReference>
<proteinExistence type="inferred from homology"/>
<dbReference type="EMBL" id="BMMH01000002">
    <property type="protein sequence ID" value="GGK99046.1"/>
    <property type="molecule type" value="Genomic_DNA"/>
</dbReference>
<evidence type="ECO:0000256" key="6">
    <source>
        <dbReference type="ARBA" id="ARBA00023136"/>
    </source>
</evidence>
<dbReference type="InterPro" id="IPR035906">
    <property type="entry name" value="MetI-like_sf"/>
</dbReference>
<dbReference type="AlphaFoldDB" id="A0A917VMI1"/>
<dbReference type="Proteomes" id="UP000638263">
    <property type="component" value="Unassembled WGS sequence"/>
</dbReference>
<evidence type="ECO:0000313" key="11">
    <source>
        <dbReference type="Proteomes" id="UP000638263"/>
    </source>
</evidence>
<evidence type="ECO:0000313" key="10">
    <source>
        <dbReference type="EMBL" id="GGK99046.1"/>
    </source>
</evidence>
<reference evidence="10" key="2">
    <citation type="submission" date="2020-09" db="EMBL/GenBank/DDBJ databases">
        <authorList>
            <person name="Sun Q."/>
            <person name="Zhou Y."/>
        </authorList>
    </citation>
    <scope>NUCLEOTIDE SEQUENCE</scope>
    <source>
        <strain evidence="10">CGMCC 4.3508</strain>
    </source>
</reference>
<evidence type="ECO:0000256" key="1">
    <source>
        <dbReference type="ARBA" id="ARBA00004651"/>
    </source>
</evidence>
<dbReference type="RefSeq" id="WP_062997073.1">
    <property type="nucleotide sequence ID" value="NZ_BMMH01000002.1"/>
</dbReference>
<dbReference type="PROSITE" id="PS50928">
    <property type="entry name" value="ABC_TM1"/>
    <property type="match status" value="1"/>
</dbReference>